<gene>
    <name evidence="4" type="ORF">ASIM_LOCUS6213</name>
</gene>
<dbReference type="InterPro" id="IPR008937">
    <property type="entry name" value="Ras-like_GEF"/>
</dbReference>
<reference evidence="6" key="1">
    <citation type="submission" date="2017-02" db="UniProtKB">
        <authorList>
            <consortium name="WormBaseParasite"/>
        </authorList>
    </citation>
    <scope>IDENTIFICATION</scope>
</reference>
<dbReference type="OrthoDB" id="20825at2759"/>
<dbReference type="InterPro" id="IPR036964">
    <property type="entry name" value="RASGEF_cat_dom_sf"/>
</dbReference>
<dbReference type="GO" id="GO:0007265">
    <property type="term" value="P:Ras protein signal transduction"/>
    <property type="evidence" value="ECO:0007669"/>
    <property type="project" value="TreeGrafter"/>
</dbReference>
<dbReference type="WBParaSite" id="ASIM_0000643301-mRNA-1">
    <property type="protein sequence ID" value="ASIM_0000643301-mRNA-1"/>
    <property type="gene ID" value="ASIM_0000643301"/>
</dbReference>
<organism evidence="6">
    <name type="scientific">Anisakis simplex</name>
    <name type="common">Herring worm</name>
    <dbReference type="NCBI Taxonomy" id="6269"/>
    <lineage>
        <taxon>Eukaryota</taxon>
        <taxon>Metazoa</taxon>
        <taxon>Ecdysozoa</taxon>
        <taxon>Nematoda</taxon>
        <taxon>Chromadorea</taxon>
        <taxon>Rhabditida</taxon>
        <taxon>Spirurina</taxon>
        <taxon>Ascaridomorpha</taxon>
        <taxon>Ascaridoidea</taxon>
        <taxon>Anisakidae</taxon>
        <taxon>Anisakis</taxon>
        <taxon>Anisakis simplex complex</taxon>
    </lineage>
</organism>
<dbReference type="SUPFAM" id="SSF48366">
    <property type="entry name" value="Ras GEF"/>
    <property type="match status" value="1"/>
</dbReference>
<keyword evidence="1 2" id="KW-0344">Guanine-nucleotide releasing factor</keyword>
<dbReference type="Gene3D" id="1.10.840.10">
    <property type="entry name" value="Ras guanine-nucleotide exchange factors catalytic domain"/>
    <property type="match status" value="1"/>
</dbReference>
<dbReference type="InterPro" id="IPR001895">
    <property type="entry name" value="RASGEF_cat_dom"/>
</dbReference>
<sequence>MCYQSGTLNPAETVEIKRFVQNQHQLKNQDSKTSPHCGTSSSGNIKHYVNWFNQLTVMVASEILRHSKKQHRVQVIEYFIDVAKECINVGNFNSLMAIVAGLSLPPVVRLKKTVS</sequence>
<dbReference type="EMBL" id="UYRR01013201">
    <property type="protein sequence ID" value="VDK26694.1"/>
    <property type="molecule type" value="Genomic_DNA"/>
</dbReference>
<keyword evidence="5" id="KW-1185">Reference proteome</keyword>
<evidence type="ECO:0000259" key="3">
    <source>
        <dbReference type="PROSITE" id="PS50009"/>
    </source>
</evidence>
<evidence type="ECO:0000313" key="4">
    <source>
        <dbReference type="EMBL" id="VDK26694.1"/>
    </source>
</evidence>
<name>A0A0M3JFN0_ANISI</name>
<protein>
    <submittedName>
        <fullName evidence="6">Ras-GEF domain-containing protein</fullName>
    </submittedName>
</protein>
<proteinExistence type="predicted"/>
<dbReference type="PROSITE" id="PS50009">
    <property type="entry name" value="RASGEF_CAT"/>
    <property type="match status" value="1"/>
</dbReference>
<dbReference type="AlphaFoldDB" id="A0A0M3JFN0"/>
<feature type="domain" description="Ras-GEF" evidence="3">
    <location>
        <begin position="9"/>
        <end position="115"/>
    </location>
</feature>
<evidence type="ECO:0000313" key="5">
    <source>
        <dbReference type="Proteomes" id="UP000267096"/>
    </source>
</evidence>
<dbReference type="InterPro" id="IPR023578">
    <property type="entry name" value="Ras_GEF_dom_sf"/>
</dbReference>
<evidence type="ECO:0000313" key="6">
    <source>
        <dbReference type="WBParaSite" id="ASIM_0000643301-mRNA-1"/>
    </source>
</evidence>
<dbReference type="Proteomes" id="UP000267096">
    <property type="component" value="Unassembled WGS sequence"/>
</dbReference>
<dbReference type="GO" id="GO:0005886">
    <property type="term" value="C:plasma membrane"/>
    <property type="evidence" value="ECO:0007669"/>
    <property type="project" value="TreeGrafter"/>
</dbReference>
<dbReference type="GO" id="GO:0005085">
    <property type="term" value="F:guanyl-nucleotide exchange factor activity"/>
    <property type="evidence" value="ECO:0007669"/>
    <property type="project" value="UniProtKB-KW"/>
</dbReference>
<accession>A0A0M3JFN0</accession>
<reference evidence="4 5" key="2">
    <citation type="submission" date="2018-11" db="EMBL/GenBank/DDBJ databases">
        <authorList>
            <consortium name="Pathogen Informatics"/>
        </authorList>
    </citation>
    <scope>NUCLEOTIDE SEQUENCE [LARGE SCALE GENOMIC DNA]</scope>
</reference>
<evidence type="ECO:0000256" key="1">
    <source>
        <dbReference type="ARBA" id="ARBA00022658"/>
    </source>
</evidence>
<dbReference type="PANTHER" id="PTHR23113">
    <property type="entry name" value="GUANINE NUCLEOTIDE EXCHANGE FACTOR"/>
    <property type="match status" value="1"/>
</dbReference>
<evidence type="ECO:0000256" key="2">
    <source>
        <dbReference type="PROSITE-ProRule" id="PRU00168"/>
    </source>
</evidence>
<dbReference type="Pfam" id="PF00617">
    <property type="entry name" value="RasGEF"/>
    <property type="match status" value="1"/>
</dbReference>
<dbReference type="PANTHER" id="PTHR23113:SF356">
    <property type="entry name" value="FI05912P-RELATED"/>
    <property type="match status" value="1"/>
</dbReference>